<dbReference type="Proteomes" id="UP000298663">
    <property type="component" value="Unassembled WGS sequence"/>
</dbReference>
<accession>A0A4U5M1P3</accession>
<sequence>MSVEEIHSYTYLHRLEHMDDFDPKSLAGELHVNNAYCWKSDPKAVEFMAALEPWFTSIEFNYADLLASTRPMPSYLRDFLRTNFTWTPNFSFFALPMVSTNWFGARRSPSISSAAFSPTGKRDP</sequence>
<protein>
    <submittedName>
        <fullName evidence="1">Uncharacterized protein</fullName>
    </submittedName>
</protein>
<dbReference type="AlphaFoldDB" id="A0A4U5M1P3"/>
<organism evidence="1 2">
    <name type="scientific">Steinernema carpocapsae</name>
    <name type="common">Entomopathogenic nematode</name>
    <dbReference type="NCBI Taxonomy" id="34508"/>
    <lineage>
        <taxon>Eukaryota</taxon>
        <taxon>Metazoa</taxon>
        <taxon>Ecdysozoa</taxon>
        <taxon>Nematoda</taxon>
        <taxon>Chromadorea</taxon>
        <taxon>Rhabditida</taxon>
        <taxon>Tylenchina</taxon>
        <taxon>Panagrolaimomorpha</taxon>
        <taxon>Strongyloidoidea</taxon>
        <taxon>Steinernematidae</taxon>
        <taxon>Steinernema</taxon>
    </lineage>
</organism>
<reference evidence="1 2" key="1">
    <citation type="journal article" date="2015" name="Genome Biol.">
        <title>Comparative genomics of Steinernema reveals deeply conserved gene regulatory networks.</title>
        <authorList>
            <person name="Dillman A.R."/>
            <person name="Macchietto M."/>
            <person name="Porter C.F."/>
            <person name="Rogers A."/>
            <person name="Williams B."/>
            <person name="Antoshechkin I."/>
            <person name="Lee M.M."/>
            <person name="Goodwin Z."/>
            <person name="Lu X."/>
            <person name="Lewis E.E."/>
            <person name="Goodrich-Blair H."/>
            <person name="Stock S.P."/>
            <person name="Adams B.J."/>
            <person name="Sternberg P.W."/>
            <person name="Mortazavi A."/>
        </authorList>
    </citation>
    <scope>NUCLEOTIDE SEQUENCE [LARGE SCALE GENOMIC DNA]</scope>
    <source>
        <strain evidence="1 2">ALL</strain>
    </source>
</reference>
<comment type="caution">
    <text evidence="1">The sequence shown here is derived from an EMBL/GenBank/DDBJ whole genome shotgun (WGS) entry which is preliminary data.</text>
</comment>
<evidence type="ECO:0000313" key="2">
    <source>
        <dbReference type="Proteomes" id="UP000298663"/>
    </source>
</evidence>
<proteinExistence type="predicted"/>
<dbReference type="EMBL" id="AZBU02000010">
    <property type="protein sequence ID" value="TKR62628.1"/>
    <property type="molecule type" value="Genomic_DNA"/>
</dbReference>
<keyword evidence="2" id="KW-1185">Reference proteome</keyword>
<name>A0A4U5M1P3_STECR</name>
<gene>
    <name evidence="1" type="ORF">L596_026557</name>
</gene>
<evidence type="ECO:0000313" key="1">
    <source>
        <dbReference type="EMBL" id="TKR62628.1"/>
    </source>
</evidence>
<reference evidence="1 2" key="2">
    <citation type="journal article" date="2019" name="G3 (Bethesda)">
        <title>Hybrid Assembly of the Genome of the Entomopathogenic Nematode Steinernema carpocapsae Identifies the X-Chromosome.</title>
        <authorList>
            <person name="Serra L."/>
            <person name="Macchietto M."/>
            <person name="Macias-Munoz A."/>
            <person name="McGill C.J."/>
            <person name="Rodriguez I.M."/>
            <person name="Rodriguez B."/>
            <person name="Murad R."/>
            <person name="Mortazavi A."/>
        </authorList>
    </citation>
    <scope>NUCLEOTIDE SEQUENCE [LARGE SCALE GENOMIC DNA]</scope>
    <source>
        <strain evidence="1 2">ALL</strain>
    </source>
</reference>